<gene>
    <name evidence="3" type="ORF">N7460_011204</name>
</gene>
<evidence type="ECO:0000256" key="1">
    <source>
        <dbReference type="SAM" id="MobiDB-lite"/>
    </source>
</evidence>
<proteinExistence type="predicted"/>
<dbReference type="Pfam" id="PF11001">
    <property type="entry name" value="AFUB_07903_YDR124W_hel"/>
    <property type="match status" value="1"/>
</dbReference>
<feature type="non-terminal residue" evidence="3">
    <location>
        <position position="1"/>
    </location>
</feature>
<dbReference type="AlphaFoldDB" id="A0AAD6I070"/>
<dbReference type="InterPro" id="IPR021264">
    <property type="entry name" value="AFUB_079030/YDR124W-like"/>
</dbReference>
<feature type="compositionally biased region" description="Basic residues" evidence="1">
    <location>
        <begin position="128"/>
        <end position="137"/>
    </location>
</feature>
<dbReference type="InterPro" id="IPR047092">
    <property type="entry name" value="AFUB_07903/YDR124W-like_hel"/>
</dbReference>
<accession>A0AAD6I070</accession>
<dbReference type="PANTHER" id="PTHR36102">
    <property type="entry name" value="CHROMOSOME 10, WHOLE GENOME SHOTGUN SEQUENCE"/>
    <property type="match status" value="1"/>
</dbReference>
<protein>
    <recommendedName>
        <fullName evidence="2">Subtelomeric hrmA-associated cluster protein AFUB-079030/YDR124W-like helical bundle domain-containing protein</fullName>
    </recommendedName>
</protein>
<name>A0AAD6I070_PENCN</name>
<dbReference type="PANTHER" id="PTHR36102:SF1">
    <property type="entry name" value="YDR124W-LIKE HELICAL BUNDLE DOMAIN-CONTAINING PROTEIN"/>
    <property type="match status" value="1"/>
</dbReference>
<evidence type="ECO:0000259" key="2">
    <source>
        <dbReference type="Pfam" id="PF11001"/>
    </source>
</evidence>
<evidence type="ECO:0000313" key="3">
    <source>
        <dbReference type="EMBL" id="KAJ6026387.1"/>
    </source>
</evidence>
<feature type="region of interest" description="Disordered" evidence="1">
    <location>
        <begin position="116"/>
        <end position="140"/>
    </location>
</feature>
<reference evidence="3" key="2">
    <citation type="submission" date="2023-01" db="EMBL/GenBank/DDBJ databases">
        <authorList>
            <person name="Petersen C."/>
        </authorList>
    </citation>
    <scope>NUCLEOTIDE SEQUENCE</scope>
    <source>
        <strain evidence="3">IBT 15450</strain>
    </source>
</reference>
<keyword evidence="4" id="KW-1185">Reference proteome</keyword>
<sequence>PVWQDQRAHSHYALIYIDQEGTVRHEWSHSISDHYKSILSPKVTFEFLKAVAESTGGGHCPSYVPSFGTKKTSRGSPTDQRCLSSHINQITHGLGCHEAEESVRFPMALRSSRQPASWPAQLFSGPSRTRRSLQQRRRPAENELSLSLQTIISLSDTHFLRCYYTKVFENLQQTNCRLIAKAYVKLVEPRKQVFYPYNGRKTVAGKTHELTPDETKPPWWPSGVRHREPDHLPKAERIRLLVHILCELYTSHGVTAQKLKAAEQPVRRQIFPTGRVHLLDELYYVREMEENFLAARNEGEPRVCISPTNFPDFEVATSRDQANRRSSLVIEEPEPESTYIPMWPIQGSNTLALSPDAYAIVDSPAQCPKQDVVINTCFDTASSSMPPSGIKRKRTYLETGGPPTISPMPIVCYSPTYYGFSFLSPQSFVEPSGI</sequence>
<evidence type="ECO:0000313" key="4">
    <source>
        <dbReference type="Proteomes" id="UP001219568"/>
    </source>
</evidence>
<dbReference type="EMBL" id="JAQJZL010000015">
    <property type="protein sequence ID" value="KAJ6026387.1"/>
    <property type="molecule type" value="Genomic_DNA"/>
</dbReference>
<reference evidence="3" key="1">
    <citation type="journal article" date="2023" name="IMA Fungus">
        <title>Comparative genomic study of the Penicillium genus elucidates a diverse pangenome and 15 lateral gene transfer events.</title>
        <authorList>
            <person name="Petersen C."/>
            <person name="Sorensen T."/>
            <person name="Nielsen M.R."/>
            <person name="Sondergaard T.E."/>
            <person name="Sorensen J.L."/>
            <person name="Fitzpatrick D.A."/>
            <person name="Frisvad J.C."/>
            <person name="Nielsen K.L."/>
        </authorList>
    </citation>
    <scope>NUCLEOTIDE SEQUENCE</scope>
    <source>
        <strain evidence="3">IBT 15450</strain>
    </source>
</reference>
<feature type="domain" description="Subtelomeric hrmA-associated cluster protein AFUB-079030/YDR124W-like helical bundle" evidence="2">
    <location>
        <begin position="155"/>
        <end position="288"/>
    </location>
</feature>
<dbReference type="Proteomes" id="UP001219568">
    <property type="component" value="Unassembled WGS sequence"/>
</dbReference>
<comment type="caution">
    <text evidence="3">The sequence shown here is derived from an EMBL/GenBank/DDBJ whole genome shotgun (WGS) entry which is preliminary data.</text>
</comment>
<organism evidence="3 4">
    <name type="scientific">Penicillium canescens</name>
    <dbReference type="NCBI Taxonomy" id="5083"/>
    <lineage>
        <taxon>Eukaryota</taxon>
        <taxon>Fungi</taxon>
        <taxon>Dikarya</taxon>
        <taxon>Ascomycota</taxon>
        <taxon>Pezizomycotina</taxon>
        <taxon>Eurotiomycetes</taxon>
        <taxon>Eurotiomycetidae</taxon>
        <taxon>Eurotiales</taxon>
        <taxon>Aspergillaceae</taxon>
        <taxon>Penicillium</taxon>
    </lineage>
</organism>